<reference evidence="1 2" key="1">
    <citation type="journal article" date="2023" name="Microb. Genom.">
        <title>Mesoterricola silvestris gen. nov., sp. nov., Mesoterricola sediminis sp. nov., Geothrix oryzae sp. nov., Geothrix edaphica sp. nov., Geothrix rubra sp. nov., and Geothrix limicola sp. nov., six novel members of Acidobacteriota isolated from soils.</title>
        <authorList>
            <person name="Weisberg A.J."/>
            <person name="Pearce E."/>
            <person name="Kramer C.G."/>
            <person name="Chang J.H."/>
            <person name="Clarke C.R."/>
        </authorList>
    </citation>
    <scope>NUCLEOTIDE SEQUENCE [LARGE SCALE GENOMIC DNA]</scope>
    <source>
        <strain evidence="1 2">NB05-1H</strain>
    </source>
</reference>
<dbReference type="Proteomes" id="UP001272987">
    <property type="component" value="Unassembled WGS sequence"/>
</dbReference>
<protein>
    <submittedName>
        <fullName evidence="1">Zinc-dependent metalloprotease</fullName>
    </submittedName>
</protein>
<organism evidence="1 2">
    <name type="scientific">Streptomyces acidiscabies</name>
    <dbReference type="NCBI Taxonomy" id="42234"/>
    <lineage>
        <taxon>Bacteria</taxon>
        <taxon>Bacillati</taxon>
        <taxon>Actinomycetota</taxon>
        <taxon>Actinomycetes</taxon>
        <taxon>Kitasatosporales</taxon>
        <taxon>Streptomycetaceae</taxon>
        <taxon>Streptomyces</taxon>
    </lineage>
</organism>
<keyword evidence="1" id="KW-0482">Metalloprotease</keyword>
<proteinExistence type="predicted"/>
<dbReference type="RefSeq" id="WP_319167319.1">
    <property type="nucleotide sequence ID" value="NZ_JARAWP010000040.1"/>
</dbReference>
<keyword evidence="1" id="KW-0378">Hydrolase</keyword>
<keyword evidence="2" id="KW-1185">Reference proteome</keyword>
<evidence type="ECO:0000313" key="1">
    <source>
        <dbReference type="EMBL" id="MDX3024948.1"/>
    </source>
</evidence>
<sequence>MTTVLVQIESLRHEELADRIRAVAEEAAPWVEKITGLSLPRARIDLSTVDGYATAWSAFHRRQLDRDTAGAGLTEKDRTRIAVRPDAARFAARFCWMVQGPFLVATSIGQPVTLLVPESLDHLGVTGAPDLLCSLLVRILTEQAQVAASDGALFPPPLWPRVRRSHNAREQLSAGHARWAQEVVTPEILGRPASLIPGPRPHTYRVRRAADHVLLVGERLRTRRAAAFTAAAVSSVGLPRFNEVWSSPGAVPTVDELRHPARWIARTLG</sequence>
<dbReference type="InterPro" id="IPR018766">
    <property type="entry name" value="Zinicin_2"/>
</dbReference>
<dbReference type="EMBL" id="JARAWP010000040">
    <property type="protein sequence ID" value="MDX3024948.1"/>
    <property type="molecule type" value="Genomic_DNA"/>
</dbReference>
<gene>
    <name evidence="1" type="ORF">PV666_44855</name>
</gene>
<comment type="caution">
    <text evidence="1">The sequence shown here is derived from an EMBL/GenBank/DDBJ whole genome shotgun (WGS) entry which is preliminary data.</text>
</comment>
<evidence type="ECO:0000313" key="2">
    <source>
        <dbReference type="Proteomes" id="UP001272987"/>
    </source>
</evidence>
<dbReference type="GO" id="GO:0008237">
    <property type="term" value="F:metallopeptidase activity"/>
    <property type="evidence" value="ECO:0007669"/>
    <property type="project" value="UniProtKB-KW"/>
</dbReference>
<keyword evidence="1" id="KW-0645">Protease</keyword>
<accession>A0ABU4MAK4</accession>
<name>A0ABU4MAK4_9ACTN</name>
<dbReference type="Pfam" id="PF10103">
    <property type="entry name" value="Zincin_2"/>
    <property type="match status" value="1"/>
</dbReference>
<dbReference type="SUPFAM" id="SSF55486">
    <property type="entry name" value="Metalloproteases ('zincins'), catalytic domain"/>
    <property type="match status" value="1"/>
</dbReference>